<evidence type="ECO:0000313" key="1">
    <source>
        <dbReference type="EMBL" id="MFD1480860.1"/>
    </source>
</evidence>
<dbReference type="EMBL" id="JBHTOQ010000012">
    <property type="protein sequence ID" value="MFD1480860.1"/>
    <property type="molecule type" value="Genomic_DNA"/>
</dbReference>
<proteinExistence type="predicted"/>
<dbReference type="Proteomes" id="UP001597302">
    <property type="component" value="Unassembled WGS sequence"/>
</dbReference>
<dbReference type="RefSeq" id="WP_131574219.1">
    <property type="nucleotide sequence ID" value="NZ_CBCSAJ010000021.1"/>
</dbReference>
<accession>A0ABW4DT73</accession>
<gene>
    <name evidence="1" type="ORF">ACFQ5P_06105</name>
</gene>
<protein>
    <submittedName>
        <fullName evidence="1">Uncharacterized protein</fullName>
    </submittedName>
</protein>
<sequence length="88" mass="9704">MNLSAQIKDKAVALWHFQRVRRLVRQQPGVPLQVIVSVAEIPCEDPACSGPATQITVLGLDLVRRIMVIHRPVAEVTEAEIGSALQRL</sequence>
<organism evidence="1 2">
    <name type="scientific">Paracoccus nototheniae</name>
    <dbReference type="NCBI Taxonomy" id="2489002"/>
    <lineage>
        <taxon>Bacteria</taxon>
        <taxon>Pseudomonadati</taxon>
        <taxon>Pseudomonadota</taxon>
        <taxon>Alphaproteobacteria</taxon>
        <taxon>Rhodobacterales</taxon>
        <taxon>Paracoccaceae</taxon>
        <taxon>Paracoccus</taxon>
    </lineage>
</organism>
<keyword evidence="2" id="KW-1185">Reference proteome</keyword>
<name>A0ABW4DT73_9RHOB</name>
<evidence type="ECO:0000313" key="2">
    <source>
        <dbReference type="Proteomes" id="UP001597302"/>
    </source>
</evidence>
<comment type="caution">
    <text evidence="1">The sequence shown here is derived from an EMBL/GenBank/DDBJ whole genome shotgun (WGS) entry which is preliminary data.</text>
</comment>
<reference evidence="2" key="1">
    <citation type="journal article" date="2019" name="Int. J. Syst. Evol. Microbiol.">
        <title>The Global Catalogue of Microorganisms (GCM) 10K type strain sequencing project: providing services to taxonomists for standard genome sequencing and annotation.</title>
        <authorList>
            <consortium name="The Broad Institute Genomics Platform"/>
            <consortium name="The Broad Institute Genome Sequencing Center for Infectious Disease"/>
            <person name="Wu L."/>
            <person name="Ma J."/>
        </authorList>
    </citation>
    <scope>NUCLEOTIDE SEQUENCE [LARGE SCALE GENOMIC DNA]</scope>
    <source>
        <strain evidence="2">CCM 8875</strain>
    </source>
</reference>